<keyword evidence="2" id="KW-1185">Reference proteome</keyword>
<sequence>MWGVVARSSAPAEQTTLRHGLAQRGCRVYPVDPVNPA</sequence>
<dbReference type="AlphaFoldDB" id="A0A0C4YGB1"/>
<evidence type="ECO:0000313" key="1">
    <source>
        <dbReference type="EMBL" id="AJG24892.1"/>
    </source>
</evidence>
<evidence type="ECO:0000313" key="2">
    <source>
        <dbReference type="Proteomes" id="UP000031843"/>
    </source>
</evidence>
<dbReference type="Proteomes" id="UP000031843">
    <property type="component" value="Chromosome secondary"/>
</dbReference>
<dbReference type="KEGG" id="cbw:RR42_s3316"/>
<gene>
    <name evidence="1" type="ORF">RR42_s3316</name>
</gene>
<accession>A0A0C4YGB1</accession>
<reference evidence="1 2" key="1">
    <citation type="journal article" date="2015" name="Genome Announc.">
        <title>Complete Genome Sequence of Cupriavidus basilensis 4G11, Isolated from the Oak Ridge Field Research Center Site.</title>
        <authorList>
            <person name="Ray J."/>
            <person name="Waters R.J."/>
            <person name="Skerker J.M."/>
            <person name="Kuehl J.V."/>
            <person name="Price M.N."/>
            <person name="Huang J."/>
            <person name="Chakraborty R."/>
            <person name="Arkin A.P."/>
            <person name="Deutschbauer A."/>
        </authorList>
    </citation>
    <scope>NUCLEOTIDE SEQUENCE [LARGE SCALE GENOMIC DNA]</scope>
    <source>
        <strain evidence="1">4G11</strain>
    </source>
</reference>
<name>A0A0C4YGB1_9BURK</name>
<proteinExistence type="predicted"/>
<protein>
    <submittedName>
        <fullName evidence="1">Uncharacterized protein</fullName>
    </submittedName>
</protein>
<organism evidence="1 2">
    <name type="scientific">Cupriavidus basilensis</name>
    <dbReference type="NCBI Taxonomy" id="68895"/>
    <lineage>
        <taxon>Bacteria</taxon>
        <taxon>Pseudomonadati</taxon>
        <taxon>Pseudomonadota</taxon>
        <taxon>Betaproteobacteria</taxon>
        <taxon>Burkholderiales</taxon>
        <taxon>Burkholderiaceae</taxon>
        <taxon>Cupriavidus</taxon>
    </lineage>
</organism>
<dbReference type="EMBL" id="CP010537">
    <property type="protein sequence ID" value="AJG24892.1"/>
    <property type="molecule type" value="Genomic_DNA"/>
</dbReference>